<dbReference type="OrthoDB" id="2356263at2"/>
<dbReference type="Pfam" id="PF17940">
    <property type="entry name" value="TetR_C_31"/>
    <property type="match status" value="1"/>
</dbReference>
<evidence type="ECO:0000313" key="5">
    <source>
        <dbReference type="Proteomes" id="UP000293342"/>
    </source>
</evidence>
<evidence type="ECO:0000256" key="1">
    <source>
        <dbReference type="ARBA" id="ARBA00023125"/>
    </source>
</evidence>
<dbReference type="SUPFAM" id="SSF48498">
    <property type="entry name" value="Tetracyclin repressor-like, C-terminal domain"/>
    <property type="match status" value="1"/>
</dbReference>
<evidence type="ECO:0000313" key="4">
    <source>
        <dbReference type="EMBL" id="TCC53133.1"/>
    </source>
</evidence>
<dbReference type="Proteomes" id="UP000293342">
    <property type="component" value="Unassembled WGS sequence"/>
</dbReference>
<dbReference type="InterPro" id="IPR041583">
    <property type="entry name" value="TetR_C_31"/>
</dbReference>
<accession>A0A4R0JZU5</accession>
<evidence type="ECO:0000259" key="3">
    <source>
        <dbReference type="PROSITE" id="PS50977"/>
    </source>
</evidence>
<dbReference type="GO" id="GO:0003700">
    <property type="term" value="F:DNA-binding transcription factor activity"/>
    <property type="evidence" value="ECO:0007669"/>
    <property type="project" value="TreeGrafter"/>
</dbReference>
<dbReference type="InterPro" id="IPR050109">
    <property type="entry name" value="HTH-type_TetR-like_transc_reg"/>
</dbReference>
<dbReference type="Pfam" id="PF00440">
    <property type="entry name" value="TetR_N"/>
    <property type="match status" value="1"/>
</dbReference>
<proteinExistence type="predicted"/>
<comment type="caution">
    <text evidence="4">The sequence shown here is derived from an EMBL/GenBank/DDBJ whole genome shotgun (WGS) entry which is preliminary data.</text>
</comment>
<dbReference type="RefSeq" id="WP_131511868.1">
    <property type="nucleotide sequence ID" value="NZ_SJKD01000001.1"/>
</dbReference>
<protein>
    <submittedName>
        <fullName evidence="4">TetR/AcrR family transcriptional regulator</fullName>
    </submittedName>
</protein>
<keyword evidence="1 2" id="KW-0238">DNA-binding</keyword>
<dbReference type="EMBL" id="SJKD01000001">
    <property type="protein sequence ID" value="TCC53133.1"/>
    <property type="molecule type" value="Genomic_DNA"/>
</dbReference>
<dbReference type="Gene3D" id="1.10.357.10">
    <property type="entry name" value="Tetracycline Repressor, domain 2"/>
    <property type="match status" value="1"/>
</dbReference>
<dbReference type="InterPro" id="IPR009057">
    <property type="entry name" value="Homeodomain-like_sf"/>
</dbReference>
<dbReference type="InterPro" id="IPR036271">
    <property type="entry name" value="Tet_transcr_reg_TetR-rel_C_sf"/>
</dbReference>
<dbReference type="PROSITE" id="PS50977">
    <property type="entry name" value="HTH_TETR_2"/>
    <property type="match status" value="1"/>
</dbReference>
<keyword evidence="5" id="KW-1185">Reference proteome</keyword>
<dbReference type="PANTHER" id="PTHR30055">
    <property type="entry name" value="HTH-TYPE TRANSCRIPTIONAL REGULATOR RUTR"/>
    <property type="match status" value="1"/>
</dbReference>
<feature type="domain" description="HTH tetR-type" evidence="3">
    <location>
        <begin position="1"/>
        <end position="61"/>
    </location>
</feature>
<dbReference type="PRINTS" id="PR00455">
    <property type="entry name" value="HTHTETR"/>
</dbReference>
<dbReference type="InterPro" id="IPR001647">
    <property type="entry name" value="HTH_TetR"/>
</dbReference>
<dbReference type="SUPFAM" id="SSF46689">
    <property type="entry name" value="Homeodomain-like"/>
    <property type="match status" value="1"/>
</dbReference>
<feature type="DNA-binding region" description="H-T-H motif" evidence="2">
    <location>
        <begin position="24"/>
        <end position="43"/>
    </location>
</feature>
<name>A0A4R0JZU5_9ACTN</name>
<dbReference type="PANTHER" id="PTHR30055:SF219">
    <property type="entry name" value="TRANSCRIPTIONAL REGULATORY PROTEIN"/>
    <property type="match status" value="1"/>
</dbReference>
<gene>
    <name evidence="4" type="ORF">E0H75_05270</name>
</gene>
<evidence type="ECO:0000256" key="2">
    <source>
        <dbReference type="PROSITE-ProRule" id="PRU00335"/>
    </source>
</evidence>
<dbReference type="AlphaFoldDB" id="A0A4R0JZU5"/>
<dbReference type="GO" id="GO:0000976">
    <property type="term" value="F:transcription cis-regulatory region binding"/>
    <property type="evidence" value="ECO:0007669"/>
    <property type="project" value="TreeGrafter"/>
</dbReference>
<organism evidence="4 5">
    <name type="scientific">Kribbella capetownensis</name>
    <dbReference type="NCBI Taxonomy" id="1572659"/>
    <lineage>
        <taxon>Bacteria</taxon>
        <taxon>Bacillati</taxon>
        <taxon>Actinomycetota</taxon>
        <taxon>Actinomycetes</taxon>
        <taxon>Propionibacteriales</taxon>
        <taxon>Kribbellaceae</taxon>
        <taxon>Kribbella</taxon>
    </lineage>
</organism>
<sequence length="194" mass="20523">MGNREALIEGAKTCLLEKGYSRTTARDIATAAGVSLAAIGYHFGSKEALLNEAMREALIGEWAAEVGGAMAAREAGGGSRERFVATWRQVVESLSNPRLRALWTTQFEVLSLGASNPELVAELSKMQGEAREGLAQMFGTVDADGDPETAQAVGSFLQALMLGVVALHLFDADSAPTGQELARSIRLVADRLDG</sequence>
<reference evidence="4 5" key="1">
    <citation type="submission" date="2019-02" db="EMBL/GenBank/DDBJ databases">
        <title>Kribbella capetownensis sp. nov. and Kribbella speibonae sp. nov., isolated from soil.</title>
        <authorList>
            <person name="Curtis S.M."/>
            <person name="Norton I."/>
            <person name="Everest G.J."/>
            <person name="Meyers P.R."/>
        </authorList>
    </citation>
    <scope>NUCLEOTIDE SEQUENCE [LARGE SCALE GENOMIC DNA]</scope>
    <source>
        <strain evidence="4 5">YM53</strain>
    </source>
</reference>